<feature type="region of interest" description="Disordered" evidence="1">
    <location>
        <begin position="283"/>
        <end position="311"/>
    </location>
</feature>
<gene>
    <name evidence="3" type="ORF">N8I77_011340</name>
</gene>
<proteinExistence type="predicted"/>
<dbReference type="PANTHER" id="PTHR42912:SF83">
    <property type="entry name" value="METHYLTRANSFERASE TYPE 11 DOMAIN-CONTAINING PROTEIN"/>
    <property type="match status" value="1"/>
</dbReference>
<feature type="region of interest" description="Disordered" evidence="1">
    <location>
        <begin position="1"/>
        <end position="22"/>
    </location>
</feature>
<keyword evidence="4" id="KW-1185">Reference proteome</keyword>
<dbReference type="PANTHER" id="PTHR42912">
    <property type="entry name" value="METHYLTRANSFERASE"/>
    <property type="match status" value="1"/>
</dbReference>
<name>A0AAD9VYA9_PHOAM</name>
<dbReference type="Pfam" id="PF13489">
    <property type="entry name" value="Methyltransf_23"/>
    <property type="match status" value="1"/>
</dbReference>
<feature type="transmembrane region" description="Helical" evidence="2">
    <location>
        <begin position="94"/>
        <end position="112"/>
    </location>
</feature>
<dbReference type="SUPFAM" id="SSF53335">
    <property type="entry name" value="S-adenosyl-L-methionine-dependent methyltransferases"/>
    <property type="match status" value="1"/>
</dbReference>
<dbReference type="Gene3D" id="3.40.50.150">
    <property type="entry name" value="Vaccinia Virus protein VP39"/>
    <property type="match status" value="1"/>
</dbReference>
<evidence type="ECO:0000313" key="3">
    <source>
        <dbReference type="EMBL" id="KAK2599600.1"/>
    </source>
</evidence>
<feature type="compositionally biased region" description="Basic and acidic residues" evidence="1">
    <location>
        <begin position="301"/>
        <end position="311"/>
    </location>
</feature>
<dbReference type="InterPro" id="IPR029063">
    <property type="entry name" value="SAM-dependent_MTases_sf"/>
</dbReference>
<feature type="compositionally biased region" description="Basic residues" evidence="1">
    <location>
        <begin position="1"/>
        <end position="11"/>
    </location>
</feature>
<dbReference type="GO" id="GO:0008168">
    <property type="term" value="F:methyltransferase activity"/>
    <property type="evidence" value="ECO:0007669"/>
    <property type="project" value="TreeGrafter"/>
</dbReference>
<dbReference type="Proteomes" id="UP001265746">
    <property type="component" value="Unassembled WGS sequence"/>
</dbReference>
<sequence>MPVSQHLRRGIHASLPRRGTRNGVPSWSATWILQHDTAVSWGTARCSWPSLARLVPETRTIHSSTARSRARTRPDDKEAARPLSELAETYKKQLVVFGLGVAVMGAYIAMVVRSMTRDPCADHQVDAQHGQHGDVPSGRPLELRSGKITASAFDREQDWNEWLMGISGLRKLMGGLARGHVLEVAVGTGRNIEYMDWDDIKSSAPRPMDEGIGFTPNPKSPEELERDRVKRRMEKGKKGLVLPGDDAPEVLSFTGVDVSADVLEVAWTKLKKAVPELIPRRRRQSNEEHQVHQQQHQQQQEQHKSAEEKKPITFRNPLKALSESKTLAPAQHPAASPTSQSGDQSLAANIGSGRIRLFKSDAQSQLPSPPSLLAPDAASTLPPPRYFDTILQNFAICSVADPHKLLANIARVLKPGSGRIYLLEHGRGRYDWINRALDKFAPSHFDRYGCWWNRDIEEAVRRAEREVPGLEIVRIERPLWTQGGTMYWVELKVNPQE</sequence>
<reference evidence="3" key="1">
    <citation type="submission" date="2023-06" db="EMBL/GenBank/DDBJ databases">
        <authorList>
            <person name="Noh H."/>
        </authorList>
    </citation>
    <scope>NUCLEOTIDE SEQUENCE</scope>
    <source>
        <strain evidence="3">DUCC20226</strain>
    </source>
</reference>
<evidence type="ECO:0000256" key="2">
    <source>
        <dbReference type="SAM" id="Phobius"/>
    </source>
</evidence>
<organism evidence="3 4">
    <name type="scientific">Phomopsis amygdali</name>
    <name type="common">Fusicoccum amygdali</name>
    <dbReference type="NCBI Taxonomy" id="1214568"/>
    <lineage>
        <taxon>Eukaryota</taxon>
        <taxon>Fungi</taxon>
        <taxon>Dikarya</taxon>
        <taxon>Ascomycota</taxon>
        <taxon>Pezizomycotina</taxon>
        <taxon>Sordariomycetes</taxon>
        <taxon>Sordariomycetidae</taxon>
        <taxon>Diaporthales</taxon>
        <taxon>Diaporthaceae</taxon>
        <taxon>Diaporthe</taxon>
    </lineage>
</organism>
<evidence type="ECO:0008006" key="5">
    <source>
        <dbReference type="Google" id="ProtNLM"/>
    </source>
</evidence>
<dbReference type="CDD" id="cd02440">
    <property type="entry name" value="AdoMet_MTases"/>
    <property type="match status" value="1"/>
</dbReference>
<feature type="region of interest" description="Disordered" evidence="1">
    <location>
        <begin position="326"/>
        <end position="346"/>
    </location>
</feature>
<dbReference type="InterPro" id="IPR050508">
    <property type="entry name" value="Methyltransf_Superfamily"/>
</dbReference>
<keyword evidence="2" id="KW-0472">Membrane</keyword>
<feature type="region of interest" description="Disordered" evidence="1">
    <location>
        <begin position="205"/>
        <end position="227"/>
    </location>
</feature>
<dbReference type="AlphaFoldDB" id="A0AAD9VYA9"/>
<evidence type="ECO:0000313" key="4">
    <source>
        <dbReference type="Proteomes" id="UP001265746"/>
    </source>
</evidence>
<dbReference type="EMBL" id="JAUJFL010000007">
    <property type="protein sequence ID" value="KAK2599600.1"/>
    <property type="molecule type" value="Genomic_DNA"/>
</dbReference>
<keyword evidence="2" id="KW-1133">Transmembrane helix</keyword>
<feature type="compositionally biased region" description="Polar residues" evidence="1">
    <location>
        <begin position="336"/>
        <end position="346"/>
    </location>
</feature>
<evidence type="ECO:0000256" key="1">
    <source>
        <dbReference type="SAM" id="MobiDB-lite"/>
    </source>
</evidence>
<keyword evidence="2" id="KW-0812">Transmembrane</keyword>
<accession>A0AAD9VYA9</accession>
<comment type="caution">
    <text evidence="3">The sequence shown here is derived from an EMBL/GenBank/DDBJ whole genome shotgun (WGS) entry which is preliminary data.</text>
</comment>
<protein>
    <recommendedName>
        <fullName evidence="5">Methyltransferase OMS1, mitochondrial</fullName>
    </recommendedName>
</protein>